<evidence type="ECO:0000313" key="1">
    <source>
        <dbReference type="EMBL" id="KKL11917.1"/>
    </source>
</evidence>
<dbReference type="EMBL" id="LAZR01041466">
    <property type="protein sequence ID" value="KKL11917.1"/>
    <property type="molecule type" value="Genomic_DNA"/>
</dbReference>
<dbReference type="AlphaFoldDB" id="A0A0F9BDJ0"/>
<gene>
    <name evidence="1" type="ORF">LCGC14_2540980</name>
</gene>
<protein>
    <submittedName>
        <fullName evidence="1">Uncharacterized protein</fullName>
    </submittedName>
</protein>
<organism evidence="1">
    <name type="scientific">marine sediment metagenome</name>
    <dbReference type="NCBI Taxonomy" id="412755"/>
    <lineage>
        <taxon>unclassified sequences</taxon>
        <taxon>metagenomes</taxon>
        <taxon>ecological metagenomes</taxon>
    </lineage>
</organism>
<name>A0A0F9BDJ0_9ZZZZ</name>
<accession>A0A0F9BDJ0</accession>
<comment type="caution">
    <text evidence="1">The sequence shown here is derived from an EMBL/GenBank/DDBJ whole genome shotgun (WGS) entry which is preliminary data.</text>
</comment>
<sequence>MKKKYNYKIEFEGKLQDTLNIVIKSVSEKGAKQKFSREWKGYKLLNIYKSNSA</sequence>
<proteinExistence type="predicted"/>
<reference evidence="1" key="1">
    <citation type="journal article" date="2015" name="Nature">
        <title>Complex archaea that bridge the gap between prokaryotes and eukaryotes.</title>
        <authorList>
            <person name="Spang A."/>
            <person name="Saw J.H."/>
            <person name="Jorgensen S.L."/>
            <person name="Zaremba-Niedzwiedzka K."/>
            <person name="Martijn J."/>
            <person name="Lind A.E."/>
            <person name="van Eijk R."/>
            <person name="Schleper C."/>
            <person name="Guy L."/>
            <person name="Ettema T.J."/>
        </authorList>
    </citation>
    <scope>NUCLEOTIDE SEQUENCE</scope>
</reference>